<feature type="region of interest" description="Disordered" evidence="1">
    <location>
        <begin position="25"/>
        <end position="45"/>
    </location>
</feature>
<organism evidence="2">
    <name type="scientific">Siphoviridae sp. ctEBu1</name>
    <dbReference type="NCBI Taxonomy" id="2825393"/>
    <lineage>
        <taxon>Viruses</taxon>
        <taxon>Duplodnaviria</taxon>
        <taxon>Heunggongvirae</taxon>
        <taxon>Uroviricota</taxon>
        <taxon>Caudoviricetes</taxon>
    </lineage>
</organism>
<accession>A0A8S5QHW1</accession>
<proteinExistence type="predicted"/>
<sequence length="45" mass="5358">MIRLMQPQCRGLQREVYYAFRFSSLHGTHPNTTPSKPLHVPRQYD</sequence>
<dbReference type="EMBL" id="BK015651">
    <property type="protein sequence ID" value="DAE18124.1"/>
    <property type="molecule type" value="Genomic_DNA"/>
</dbReference>
<protein>
    <submittedName>
        <fullName evidence="2">Uncharacterized protein</fullName>
    </submittedName>
</protein>
<reference evidence="2" key="1">
    <citation type="journal article" date="2021" name="Proc. Natl. Acad. Sci. U.S.A.">
        <title>A Catalog of Tens of Thousands of Viruses from Human Metagenomes Reveals Hidden Associations with Chronic Diseases.</title>
        <authorList>
            <person name="Tisza M.J."/>
            <person name="Buck C.B."/>
        </authorList>
    </citation>
    <scope>NUCLEOTIDE SEQUENCE</scope>
    <source>
        <strain evidence="2">CtEBu1</strain>
    </source>
</reference>
<evidence type="ECO:0000313" key="2">
    <source>
        <dbReference type="EMBL" id="DAE18124.1"/>
    </source>
</evidence>
<evidence type="ECO:0000256" key="1">
    <source>
        <dbReference type="SAM" id="MobiDB-lite"/>
    </source>
</evidence>
<name>A0A8S5QHW1_9CAUD</name>
<feature type="compositionally biased region" description="Polar residues" evidence="1">
    <location>
        <begin position="25"/>
        <end position="35"/>
    </location>
</feature>